<feature type="transmembrane region" description="Helical" evidence="1">
    <location>
        <begin position="319"/>
        <end position="338"/>
    </location>
</feature>
<feature type="transmembrane region" description="Helical" evidence="1">
    <location>
        <begin position="374"/>
        <end position="396"/>
    </location>
</feature>
<dbReference type="InterPro" id="IPR027463">
    <property type="entry name" value="AcrB_DN_DC_subdom"/>
</dbReference>
<gene>
    <name evidence="2" type="ORF">AXX12_02795</name>
</gene>
<evidence type="ECO:0000313" key="2">
    <source>
        <dbReference type="EMBL" id="KYZ77603.1"/>
    </source>
</evidence>
<dbReference type="SUPFAM" id="SSF82693">
    <property type="entry name" value="Multidrug efflux transporter AcrB pore domain, PN1, PN2, PC1 and PC2 subdomains"/>
    <property type="match status" value="3"/>
</dbReference>
<dbReference type="InterPro" id="IPR001036">
    <property type="entry name" value="Acrflvin-R"/>
</dbReference>
<dbReference type="Pfam" id="PF00873">
    <property type="entry name" value="ACR_tran"/>
    <property type="match status" value="1"/>
</dbReference>
<proteinExistence type="predicted"/>
<feature type="transmembrane region" description="Helical" evidence="1">
    <location>
        <begin position="976"/>
        <end position="1000"/>
    </location>
</feature>
<organism evidence="2 3">
    <name type="scientific">Anaerosporomusa subterranea</name>
    <dbReference type="NCBI Taxonomy" id="1794912"/>
    <lineage>
        <taxon>Bacteria</taxon>
        <taxon>Bacillati</taxon>
        <taxon>Bacillota</taxon>
        <taxon>Negativicutes</taxon>
        <taxon>Acetonemataceae</taxon>
        <taxon>Anaerosporomusa</taxon>
    </lineage>
</organism>
<comment type="caution">
    <text evidence="2">The sequence shown here is derived from an EMBL/GenBank/DDBJ whole genome shotgun (WGS) entry which is preliminary data.</text>
</comment>
<sequence>MLVLLLVVFGMSAYPSLGIDLNPDVDFPIVTVRITYTGASPEEMESLITKPVEDAVSSVSGIKTLSSVSREGSSETTIEFEFGTNAKLAANEVREKVAGVRRRLPEEIDEPVVQRFDITAQAILYFSMASDVRNRGEIRKIAVDLVKDDLQRLDGVAEVNVYGAAEREIHIYLDPQKLEAYNVTFQQILELANNQNINTPGGRVNEKGTELTVRTIGKYRSVQDIKDIVVANQQGRLIRMSDIANVEDGWAEERVYARTDGQPSVMLSVQKQSGSNTVDVAERVKKQVEHLRNNVLPPDMKVTMTRDSSVYIRDSVEDVIVSLVFGSFLAVFITFLFLRNGRATIICAIAIPTSIIATFFLMKSMNFTLNNMSLMGLSLSVGILIDDAIVVIENIFRHMEEGKSPFEAAKDGTQEIALAVMATTLSILAVFVPVGNMGLVIGQFFKQFGLTVAFAVAFSLFVAFTLTPTLAAYWLKPHSTETVAPRGFSRLVQKMLDSFENGFLAVRTLYVFILRWALQRPKKLVVVAVLSLFINVMLTPFLGVEFQPTYDSGEFNIVMNAPAGTSIDRMKELVTPIEKLVLEIPELEAAYLLVGQNRQTYRSTLGIRLISASERDRSMTQIMDELRFKLRGVRNLKTAVQNNQGVGRGDSRPVQLALRGPELEALSHYAQDLAEKIRQIPGSADVDISSEQSEPEVLVRMDPARMGEIGVDATAVGDVIQMAFLGKTTKNQYNIADSDYDIRVQLQEQSRLNIDDVANLRISTKSGTFARLGDVAEVKLSSGPTQIDREGRQRQVIVYSNAVGVSAGEIIAKVRDLLPELNLPLGYSTKFVGSAQMMQESFAEIGKALVLAIILIYMVLAAEFESFVHPLTIMLSLPFSLVGAILGLLVAAKTINIMALIGVIMLMGLVTKNAILLVDYTNQLRANGMEVVEALVEAGAVRLRPILMTTAAMIFGMLPVALGIGAGAELRSSMGVVLVGGLITSTMLTLIIVPLVYLLIDRMQNRLKHDKAKDAGITV</sequence>
<keyword evidence="1" id="KW-1133">Transmembrane helix</keyword>
<feature type="transmembrane region" description="Helical" evidence="1">
    <location>
        <begin position="868"/>
        <end position="890"/>
    </location>
</feature>
<dbReference type="SUPFAM" id="SSF82866">
    <property type="entry name" value="Multidrug efflux transporter AcrB transmembrane domain"/>
    <property type="match status" value="2"/>
</dbReference>
<evidence type="ECO:0000313" key="3">
    <source>
        <dbReference type="Proteomes" id="UP000076268"/>
    </source>
</evidence>
<feature type="transmembrane region" description="Helical" evidence="1">
    <location>
        <begin position="897"/>
        <end position="918"/>
    </location>
</feature>
<feature type="transmembrane region" description="Helical" evidence="1">
    <location>
        <begin position="448"/>
        <end position="475"/>
    </location>
</feature>
<accession>A0A154BU99</accession>
<dbReference type="Gene3D" id="3.30.70.1440">
    <property type="entry name" value="Multidrug efflux transporter AcrB pore domain"/>
    <property type="match status" value="1"/>
</dbReference>
<keyword evidence="3" id="KW-1185">Reference proteome</keyword>
<dbReference type="GO" id="GO:0005886">
    <property type="term" value="C:plasma membrane"/>
    <property type="evidence" value="ECO:0007669"/>
    <property type="project" value="TreeGrafter"/>
</dbReference>
<dbReference type="Proteomes" id="UP000076268">
    <property type="component" value="Unassembled WGS sequence"/>
</dbReference>
<protein>
    <submittedName>
        <fullName evidence="2">Acriflavin resistance protein</fullName>
    </submittedName>
</protein>
<reference evidence="2 3" key="1">
    <citation type="submission" date="2016-02" db="EMBL/GenBank/DDBJ databases">
        <title>Anaerosporomusa subterraneum gen. nov., sp. nov., a spore-forming obligate anaerobe isolated from saprolite.</title>
        <authorList>
            <person name="Choi J.K."/>
            <person name="Shah M."/>
            <person name="Yee N."/>
        </authorList>
    </citation>
    <scope>NUCLEOTIDE SEQUENCE [LARGE SCALE GENOMIC DNA]</scope>
    <source>
        <strain evidence="2 3">RU4</strain>
    </source>
</reference>
<keyword evidence="1" id="KW-0812">Transmembrane</keyword>
<feature type="transmembrane region" description="Helical" evidence="1">
    <location>
        <begin position="416"/>
        <end position="442"/>
    </location>
</feature>
<dbReference type="EMBL" id="LSGP01000013">
    <property type="protein sequence ID" value="KYZ77603.1"/>
    <property type="molecule type" value="Genomic_DNA"/>
</dbReference>
<dbReference type="PANTHER" id="PTHR32063:SF0">
    <property type="entry name" value="SWARMING MOTILITY PROTEIN SWRC"/>
    <property type="match status" value="1"/>
</dbReference>
<dbReference type="SUPFAM" id="SSF82714">
    <property type="entry name" value="Multidrug efflux transporter AcrB TolC docking domain, DN and DC subdomains"/>
    <property type="match status" value="2"/>
</dbReference>
<dbReference type="STRING" id="1794912.AXX12_02795"/>
<dbReference type="PANTHER" id="PTHR32063">
    <property type="match status" value="1"/>
</dbReference>
<feature type="transmembrane region" description="Helical" evidence="1">
    <location>
        <begin position="946"/>
        <end position="964"/>
    </location>
</feature>
<feature type="transmembrane region" description="Helical" evidence="1">
    <location>
        <begin position="524"/>
        <end position="544"/>
    </location>
</feature>
<evidence type="ECO:0000256" key="1">
    <source>
        <dbReference type="SAM" id="Phobius"/>
    </source>
</evidence>
<name>A0A154BU99_ANASB</name>
<keyword evidence="1" id="KW-0472">Membrane</keyword>
<feature type="transmembrane region" description="Helical" evidence="1">
    <location>
        <begin position="845"/>
        <end position="862"/>
    </location>
</feature>
<dbReference type="AlphaFoldDB" id="A0A154BU99"/>
<feature type="transmembrane region" description="Helical" evidence="1">
    <location>
        <begin position="345"/>
        <end position="362"/>
    </location>
</feature>
<dbReference type="Gene3D" id="3.30.70.1430">
    <property type="entry name" value="Multidrug efflux transporter AcrB pore domain"/>
    <property type="match status" value="2"/>
</dbReference>
<dbReference type="Gene3D" id="1.20.1640.10">
    <property type="entry name" value="Multidrug efflux transporter AcrB transmembrane domain"/>
    <property type="match status" value="2"/>
</dbReference>
<dbReference type="Gene3D" id="3.30.70.1320">
    <property type="entry name" value="Multidrug efflux transporter AcrB pore domain like"/>
    <property type="match status" value="1"/>
</dbReference>
<dbReference type="GO" id="GO:0042910">
    <property type="term" value="F:xenobiotic transmembrane transporter activity"/>
    <property type="evidence" value="ECO:0007669"/>
    <property type="project" value="TreeGrafter"/>
</dbReference>
<dbReference type="Gene3D" id="3.30.2090.10">
    <property type="entry name" value="Multidrug efflux transporter AcrB TolC docking domain, DN and DC subdomains"/>
    <property type="match status" value="2"/>
</dbReference>
<dbReference type="PRINTS" id="PR00702">
    <property type="entry name" value="ACRIFLAVINRP"/>
</dbReference>